<dbReference type="PANTHER" id="PTHR12558:SF36">
    <property type="entry name" value="ANAPHASE-PROMOTING COMPLEX SUBUNIT 7"/>
    <property type="match status" value="1"/>
</dbReference>
<feature type="region of interest" description="Disordered" evidence="2">
    <location>
        <begin position="479"/>
        <end position="511"/>
    </location>
</feature>
<evidence type="ECO:0000313" key="3">
    <source>
        <dbReference type="EMBL" id="KND03354.1"/>
    </source>
</evidence>
<dbReference type="Gene3D" id="1.25.40.10">
    <property type="entry name" value="Tetratricopeptide repeat domain"/>
    <property type="match status" value="2"/>
</dbReference>
<dbReference type="OrthoDB" id="308440at2759"/>
<dbReference type="InterPro" id="IPR011990">
    <property type="entry name" value="TPR-like_helical_dom_sf"/>
</dbReference>
<dbReference type="eggNOG" id="KOG1174">
    <property type="taxonomic scope" value="Eukaryota"/>
</dbReference>
<dbReference type="RefSeq" id="XP_016611393.1">
    <property type="nucleotide sequence ID" value="XM_016750688.1"/>
</dbReference>
<dbReference type="Proteomes" id="UP000053201">
    <property type="component" value="Unassembled WGS sequence"/>
</dbReference>
<sequence length="511" mass="56863">MTIPSPIPLLTTAQELLQSGLASSAELLLGYVLSVLPPPTTSDVHAHAQDLLGDCLVESKEFPRALKCYESAVRCFESQENVWRVREKVAGCLVACGDVIGGIDEMERIPKDVVSIKGLRLLAGWYETVFRIEQARDTYLLILQKQPLATEAVLGAIKCGAEPSTMHLPPWVTSYVEGYAQIQGYKYKDAIKTFLELQNTTPLNLHVLHGLSDAYFMSGDGVNAFYVFRQIRKRDPETIRHMDRYASLLASRNKTDVLSKLAVDLVKRYPNHPESWCAMAYYWRSEGDDEKALHFCEKSLAHSPTHPQTHLLKSTLLPPQHALPTLHKTLLLSPTLETYTTLLNIYISQTRYTEALTLVSDLAHRMPSHPPALSLVAKTLFEANQPRKSLSVYQHAFELDPTDEGVCIGYAQVCEALGQVSKAESVLKGCASVGCRVLLAGVLGRAGRVHEGLEVVNGVLVMDPTHPEALSTLDTLHRLVSRPEEDEPPEEDDEDEDERERVEELSNGLEF</sequence>
<dbReference type="SMART" id="SM00028">
    <property type="entry name" value="TPR"/>
    <property type="match status" value="3"/>
</dbReference>
<dbReference type="AlphaFoldDB" id="A0A0L0HR61"/>
<keyword evidence="1" id="KW-0802">TPR repeat</keyword>
<gene>
    <name evidence="3" type="ORF">SPPG_02397</name>
</gene>
<protein>
    <submittedName>
        <fullName evidence="3">Uncharacterized protein</fullName>
    </submittedName>
</protein>
<evidence type="ECO:0000313" key="4">
    <source>
        <dbReference type="Proteomes" id="UP000053201"/>
    </source>
</evidence>
<dbReference type="InterPro" id="IPR019734">
    <property type="entry name" value="TPR_rpt"/>
</dbReference>
<dbReference type="EMBL" id="KQ257452">
    <property type="protein sequence ID" value="KND03354.1"/>
    <property type="molecule type" value="Genomic_DNA"/>
</dbReference>
<feature type="compositionally biased region" description="Acidic residues" evidence="2">
    <location>
        <begin position="484"/>
        <end position="498"/>
    </location>
</feature>
<accession>A0A0L0HR61</accession>
<evidence type="ECO:0000256" key="1">
    <source>
        <dbReference type="ARBA" id="ARBA00022803"/>
    </source>
</evidence>
<dbReference type="STRING" id="645134.A0A0L0HR61"/>
<proteinExistence type="predicted"/>
<dbReference type="GO" id="GO:0045842">
    <property type="term" value="P:positive regulation of mitotic metaphase/anaphase transition"/>
    <property type="evidence" value="ECO:0007669"/>
    <property type="project" value="TreeGrafter"/>
</dbReference>
<reference evidence="3 4" key="1">
    <citation type="submission" date="2009-08" db="EMBL/GenBank/DDBJ databases">
        <title>The Genome Sequence of Spizellomyces punctatus strain DAOM BR117.</title>
        <authorList>
            <consortium name="The Broad Institute Genome Sequencing Platform"/>
            <person name="Russ C."/>
            <person name="Cuomo C."/>
            <person name="Shea T."/>
            <person name="Young S.K."/>
            <person name="Zeng Q."/>
            <person name="Koehrsen M."/>
            <person name="Haas B."/>
            <person name="Borodovsky M."/>
            <person name="Guigo R."/>
            <person name="Alvarado L."/>
            <person name="Berlin A."/>
            <person name="Bochicchio J."/>
            <person name="Borenstein D."/>
            <person name="Chapman S."/>
            <person name="Chen Z."/>
            <person name="Engels R."/>
            <person name="Freedman E."/>
            <person name="Gellesch M."/>
            <person name="Goldberg J."/>
            <person name="Griggs A."/>
            <person name="Gujja S."/>
            <person name="Heiman D."/>
            <person name="Hepburn T."/>
            <person name="Howarth C."/>
            <person name="Jen D."/>
            <person name="Larson L."/>
            <person name="Lewis B."/>
            <person name="Mehta T."/>
            <person name="Park D."/>
            <person name="Pearson M."/>
            <person name="Roberts A."/>
            <person name="Saif S."/>
            <person name="Shenoy N."/>
            <person name="Sisk P."/>
            <person name="Stolte C."/>
            <person name="Sykes S."/>
            <person name="Thomson T."/>
            <person name="Walk T."/>
            <person name="White J."/>
            <person name="Yandava C."/>
            <person name="Burger G."/>
            <person name="Gray M.W."/>
            <person name="Holland P.W.H."/>
            <person name="King N."/>
            <person name="Lang F.B.F."/>
            <person name="Roger A.J."/>
            <person name="Ruiz-Trillo I."/>
            <person name="Lander E."/>
            <person name="Nusbaum C."/>
        </authorList>
    </citation>
    <scope>NUCLEOTIDE SEQUENCE [LARGE SCALE GENOMIC DNA]</scope>
    <source>
        <strain evidence="3 4">DAOM BR117</strain>
    </source>
</reference>
<name>A0A0L0HR61_SPIPD</name>
<keyword evidence="4" id="KW-1185">Reference proteome</keyword>
<dbReference type="GO" id="GO:0051301">
    <property type="term" value="P:cell division"/>
    <property type="evidence" value="ECO:0007669"/>
    <property type="project" value="TreeGrafter"/>
</dbReference>
<dbReference type="SUPFAM" id="SSF48452">
    <property type="entry name" value="TPR-like"/>
    <property type="match status" value="1"/>
</dbReference>
<dbReference type="OMA" id="MGECYYY"/>
<dbReference type="GeneID" id="27685985"/>
<dbReference type="Pfam" id="PF12895">
    <property type="entry name" value="ANAPC3"/>
    <property type="match status" value="1"/>
</dbReference>
<dbReference type="VEuPathDB" id="FungiDB:SPPG_02397"/>
<organism evidence="3 4">
    <name type="scientific">Spizellomyces punctatus (strain DAOM BR117)</name>
    <dbReference type="NCBI Taxonomy" id="645134"/>
    <lineage>
        <taxon>Eukaryota</taxon>
        <taxon>Fungi</taxon>
        <taxon>Fungi incertae sedis</taxon>
        <taxon>Chytridiomycota</taxon>
        <taxon>Chytridiomycota incertae sedis</taxon>
        <taxon>Chytridiomycetes</taxon>
        <taxon>Spizellomycetales</taxon>
        <taxon>Spizellomycetaceae</taxon>
        <taxon>Spizellomyces</taxon>
    </lineage>
</organism>
<dbReference type="GO" id="GO:0016567">
    <property type="term" value="P:protein ubiquitination"/>
    <property type="evidence" value="ECO:0007669"/>
    <property type="project" value="TreeGrafter"/>
</dbReference>
<dbReference type="InParanoid" id="A0A0L0HR61"/>
<evidence type="ECO:0000256" key="2">
    <source>
        <dbReference type="SAM" id="MobiDB-lite"/>
    </source>
</evidence>
<dbReference type="PANTHER" id="PTHR12558">
    <property type="entry name" value="CELL DIVISION CYCLE 16,23,27"/>
    <property type="match status" value="1"/>
</dbReference>
<dbReference type="GO" id="GO:0005680">
    <property type="term" value="C:anaphase-promoting complex"/>
    <property type="evidence" value="ECO:0007669"/>
    <property type="project" value="TreeGrafter"/>
</dbReference>